<keyword evidence="1" id="KW-0472">Membrane</keyword>
<dbReference type="Proteomes" id="UP001580346">
    <property type="component" value="Unassembled WGS sequence"/>
</dbReference>
<sequence>MKAMWKVVDVLFWISVGTILVKLDLLNMIVGFLLIVNLFYYIGQCFLDKRLNWFYEYSVKGDKVFIHFSPKVLFGFWINSKQLLQYRKHALEELKKKGVHTVYGDTISLTTINNKLPVETKLDKWSREGILTIISTLFVSYGNIQNVLKLSLARKTVNVLCKYPYMRFKYA</sequence>
<feature type="transmembrane region" description="Helical" evidence="1">
    <location>
        <begin position="12"/>
        <end position="42"/>
    </location>
</feature>
<comment type="caution">
    <text evidence="2">The sequence shown here is derived from an EMBL/GenBank/DDBJ whole genome shotgun (WGS) entry which is preliminary data.</text>
</comment>
<evidence type="ECO:0000313" key="3">
    <source>
        <dbReference type="Proteomes" id="UP001580346"/>
    </source>
</evidence>
<name>A0ABV5AVA7_9BACL</name>
<evidence type="ECO:0000256" key="1">
    <source>
        <dbReference type="SAM" id="Phobius"/>
    </source>
</evidence>
<protein>
    <submittedName>
        <fullName evidence="2">Uncharacterized protein</fullName>
    </submittedName>
</protein>
<organism evidence="2 3">
    <name type="scientific">Paenibacillus enshidis</name>
    <dbReference type="NCBI Taxonomy" id="1458439"/>
    <lineage>
        <taxon>Bacteria</taxon>
        <taxon>Bacillati</taxon>
        <taxon>Bacillota</taxon>
        <taxon>Bacilli</taxon>
        <taxon>Bacillales</taxon>
        <taxon>Paenibacillaceae</taxon>
        <taxon>Paenibacillus</taxon>
    </lineage>
</organism>
<dbReference type="RefSeq" id="WP_375356287.1">
    <property type="nucleotide sequence ID" value="NZ_JBHHMI010000013.1"/>
</dbReference>
<evidence type="ECO:0000313" key="2">
    <source>
        <dbReference type="EMBL" id="MFB5268141.1"/>
    </source>
</evidence>
<gene>
    <name evidence="2" type="ORF">ACE41H_15340</name>
</gene>
<reference evidence="2 3" key="1">
    <citation type="submission" date="2024-09" db="EMBL/GenBank/DDBJ databases">
        <title>Paenibacillus zeirhizospherea sp. nov., isolated from surface of the maize (Zea mays) roots in a horticulture field, Hungary.</title>
        <authorList>
            <person name="Marton D."/>
            <person name="Farkas M."/>
            <person name="Bedics A."/>
            <person name="Toth E."/>
            <person name="Tancsics A."/>
            <person name="Boka K."/>
            <person name="Maroti G."/>
            <person name="Kriszt B."/>
            <person name="Cserhati M."/>
        </authorList>
    </citation>
    <scope>NUCLEOTIDE SEQUENCE [LARGE SCALE GENOMIC DNA]</scope>
    <source>
        <strain evidence="2 3">KCTC 33519</strain>
    </source>
</reference>
<keyword evidence="1" id="KW-1133">Transmembrane helix</keyword>
<proteinExistence type="predicted"/>
<keyword evidence="3" id="KW-1185">Reference proteome</keyword>
<keyword evidence="1" id="KW-0812">Transmembrane</keyword>
<dbReference type="EMBL" id="JBHHMI010000013">
    <property type="protein sequence ID" value="MFB5268141.1"/>
    <property type="molecule type" value="Genomic_DNA"/>
</dbReference>
<accession>A0ABV5AVA7</accession>